<gene>
    <name evidence="1" type="ORF">DAVIES_8</name>
</gene>
<dbReference type="RefSeq" id="YP_008858643.1">
    <property type="nucleotide sequence ID" value="NC_022980.1"/>
</dbReference>
<dbReference type="Proteomes" id="UP000015095">
    <property type="component" value="Segment"/>
</dbReference>
<dbReference type="InterPro" id="IPR036361">
    <property type="entry name" value="SAP_dom_sf"/>
</dbReference>
<evidence type="ECO:0008006" key="3">
    <source>
        <dbReference type="Google" id="ProtNLM"/>
    </source>
</evidence>
<proteinExistence type="predicted"/>
<dbReference type="OrthoDB" id="32690at10239"/>
<reference evidence="1 2" key="1">
    <citation type="journal article" date="2013" name="Genome Announc.">
        <title>Complete Genome Sequences of Five Paenibacillus larvae Bacteriophages.</title>
        <authorList>
            <person name="Sheflo M.A."/>
            <person name="Gardner A.V."/>
            <person name="Merrill B.D."/>
            <person name="Fisher J.N."/>
            <person name="Lunt B.L."/>
            <person name="Breakwell D.P."/>
            <person name="Grose J.H."/>
            <person name="Burnett S.H."/>
        </authorList>
    </citation>
    <scope>NUCLEOTIDE SEQUENCE [LARGE SCALE GENOMIC DNA]</scope>
</reference>
<evidence type="ECO:0000313" key="2">
    <source>
        <dbReference type="Proteomes" id="UP000015095"/>
    </source>
</evidence>
<organism evidence="1 2">
    <name type="scientific">Brevibacillus phage Davies</name>
    <dbReference type="NCBI Taxonomy" id="1296662"/>
    <lineage>
        <taxon>Viruses</taxon>
        <taxon>Duplodnaviria</taxon>
        <taxon>Heunggongvirae</taxon>
        <taxon>Uroviricota</taxon>
        <taxon>Caudoviricetes</taxon>
        <taxon>Abouovirus</taxon>
        <taxon>Abouovirus davies</taxon>
    </lineage>
</organism>
<keyword evidence="2" id="KW-1185">Reference proteome</keyword>
<dbReference type="KEGG" id="vg:18989710"/>
<dbReference type="EMBL" id="KC595518">
    <property type="protein sequence ID" value="AGR47546.1"/>
    <property type="molecule type" value="Genomic_DNA"/>
</dbReference>
<accession>S5M685</accession>
<evidence type="ECO:0000313" key="1">
    <source>
        <dbReference type="EMBL" id="AGR47546.1"/>
    </source>
</evidence>
<dbReference type="Gene3D" id="1.10.720.30">
    <property type="entry name" value="SAP domain"/>
    <property type="match status" value="1"/>
</dbReference>
<name>S5M685_9CAUD</name>
<protein>
    <recommendedName>
        <fullName evidence="3">Rho termination factor N-terminal domain-containing protein</fullName>
    </recommendedName>
</protein>
<sequence>MIVKVLDIPIRYNHNTYRMGEVFDIEEGHLKDIENLVVPQISEESQEPEVFPLERIEEKTIDKMTVAELKEYAIQHDIDLGEATKKDDILAVIKGVESDE</sequence>
<dbReference type="GeneID" id="18989710"/>